<dbReference type="Proteomes" id="UP001054945">
    <property type="component" value="Unassembled WGS sequence"/>
</dbReference>
<dbReference type="GO" id="GO:0004497">
    <property type="term" value="F:monooxygenase activity"/>
    <property type="evidence" value="ECO:0007669"/>
    <property type="project" value="UniProtKB-KW"/>
</dbReference>
<dbReference type="InterPro" id="IPR050196">
    <property type="entry name" value="Cytochrome_P450_Monoox"/>
</dbReference>
<dbReference type="Gene3D" id="1.10.630.10">
    <property type="entry name" value="Cytochrome P450"/>
    <property type="match status" value="1"/>
</dbReference>
<dbReference type="PANTHER" id="PTHR24291">
    <property type="entry name" value="CYTOCHROME P450 FAMILY 4"/>
    <property type="match status" value="1"/>
</dbReference>
<dbReference type="InterPro" id="IPR001128">
    <property type="entry name" value="Cyt_P450"/>
</dbReference>
<dbReference type="SUPFAM" id="SSF48264">
    <property type="entry name" value="Cytochrome P450"/>
    <property type="match status" value="1"/>
</dbReference>
<dbReference type="PANTHER" id="PTHR24291:SF194">
    <property type="entry name" value="CYTOCHROME P450 FAMILY"/>
    <property type="match status" value="1"/>
</dbReference>
<gene>
    <name evidence="6" type="primary">AVEN_213826_1</name>
    <name evidence="6" type="ORF">CEXT_220491</name>
</gene>
<organism evidence="6 7">
    <name type="scientific">Caerostris extrusa</name>
    <name type="common">Bark spider</name>
    <name type="synonym">Caerostris bankana</name>
    <dbReference type="NCBI Taxonomy" id="172846"/>
    <lineage>
        <taxon>Eukaryota</taxon>
        <taxon>Metazoa</taxon>
        <taxon>Ecdysozoa</taxon>
        <taxon>Arthropoda</taxon>
        <taxon>Chelicerata</taxon>
        <taxon>Arachnida</taxon>
        <taxon>Araneae</taxon>
        <taxon>Araneomorphae</taxon>
        <taxon>Entelegynae</taxon>
        <taxon>Araneoidea</taxon>
        <taxon>Araneidae</taxon>
        <taxon>Caerostris</taxon>
    </lineage>
</organism>
<dbReference type="AlphaFoldDB" id="A0AAV4RIH0"/>
<evidence type="ECO:0008006" key="8">
    <source>
        <dbReference type="Google" id="ProtNLM"/>
    </source>
</evidence>
<keyword evidence="5" id="KW-0560">Oxidoreductase</keyword>
<evidence type="ECO:0000256" key="4">
    <source>
        <dbReference type="ARBA" id="ARBA00023004"/>
    </source>
</evidence>
<comment type="caution">
    <text evidence="6">The sequence shown here is derived from an EMBL/GenBank/DDBJ whole genome shotgun (WGS) entry which is preliminary data.</text>
</comment>
<keyword evidence="4" id="KW-0408">Iron</keyword>
<evidence type="ECO:0000256" key="2">
    <source>
        <dbReference type="ARBA" id="ARBA00010617"/>
    </source>
</evidence>
<evidence type="ECO:0000256" key="5">
    <source>
        <dbReference type="ARBA" id="ARBA00023033"/>
    </source>
</evidence>
<comment type="cofactor">
    <cofactor evidence="1">
        <name>heme</name>
        <dbReference type="ChEBI" id="CHEBI:30413"/>
    </cofactor>
</comment>
<reference evidence="6 7" key="1">
    <citation type="submission" date="2021-06" db="EMBL/GenBank/DDBJ databases">
        <title>Caerostris extrusa draft genome.</title>
        <authorList>
            <person name="Kono N."/>
            <person name="Arakawa K."/>
        </authorList>
    </citation>
    <scope>NUCLEOTIDE SEQUENCE [LARGE SCALE GENOMIC DNA]</scope>
</reference>
<keyword evidence="5" id="KW-0503">Monooxygenase</keyword>
<accession>A0AAV4RIH0</accession>
<dbReference type="GO" id="GO:0005506">
    <property type="term" value="F:iron ion binding"/>
    <property type="evidence" value="ECO:0007669"/>
    <property type="project" value="InterPro"/>
</dbReference>
<keyword evidence="3" id="KW-0349">Heme</keyword>
<name>A0AAV4RIH0_CAEEX</name>
<dbReference type="Pfam" id="PF00067">
    <property type="entry name" value="p450"/>
    <property type="match status" value="1"/>
</dbReference>
<proteinExistence type="inferred from homology"/>
<evidence type="ECO:0000256" key="1">
    <source>
        <dbReference type="ARBA" id="ARBA00001971"/>
    </source>
</evidence>
<evidence type="ECO:0000313" key="6">
    <source>
        <dbReference type="EMBL" id="GIY20731.1"/>
    </source>
</evidence>
<evidence type="ECO:0000256" key="3">
    <source>
        <dbReference type="ARBA" id="ARBA00022617"/>
    </source>
</evidence>
<protein>
    <recommendedName>
        <fullName evidence="8">Cytochrome P450</fullName>
    </recommendedName>
</protein>
<evidence type="ECO:0000313" key="7">
    <source>
        <dbReference type="Proteomes" id="UP001054945"/>
    </source>
</evidence>
<keyword evidence="3" id="KW-0479">Metal-binding</keyword>
<comment type="similarity">
    <text evidence="2">Belongs to the cytochrome P450 family.</text>
</comment>
<keyword evidence="7" id="KW-1185">Reference proteome</keyword>
<dbReference type="GO" id="GO:0016705">
    <property type="term" value="F:oxidoreductase activity, acting on paired donors, with incorporation or reduction of molecular oxygen"/>
    <property type="evidence" value="ECO:0007669"/>
    <property type="project" value="InterPro"/>
</dbReference>
<dbReference type="EMBL" id="BPLR01007928">
    <property type="protein sequence ID" value="GIY20731.1"/>
    <property type="molecule type" value="Genomic_DNA"/>
</dbReference>
<dbReference type="InterPro" id="IPR036396">
    <property type="entry name" value="Cyt_P450_sf"/>
</dbReference>
<dbReference type="GO" id="GO:0020037">
    <property type="term" value="F:heme binding"/>
    <property type="evidence" value="ECO:0007669"/>
    <property type="project" value="InterPro"/>
</dbReference>
<sequence length="98" mass="11128">MEPFFGKGLLTSGGDKWKSRRKMLNSCFRYDILKTYMPILNDHSRLLVQRLQEETAKDSTKVTGYLSPCTFAIMCGKPLNIVNMLTFNSIACTTITLI</sequence>